<dbReference type="SUPFAM" id="SSF48225">
    <property type="entry name" value="Seven-hairpin glycosidases"/>
    <property type="match status" value="1"/>
</dbReference>
<keyword evidence="3" id="KW-0256">Endoplasmic reticulum</keyword>
<dbReference type="Gene3D" id="1.50.10.10">
    <property type="match status" value="1"/>
</dbReference>
<keyword evidence="4" id="KW-0325">Glycoprotein</keyword>
<evidence type="ECO:0000256" key="6">
    <source>
        <dbReference type="PIRSR" id="PIRSR601382-2"/>
    </source>
</evidence>
<dbReference type="EMBL" id="MCFE01000026">
    <property type="protein sequence ID" value="ORY05339.1"/>
    <property type="molecule type" value="Genomic_DNA"/>
</dbReference>
<name>A0A1Y1Z521_9FUNG</name>
<comment type="cofactor">
    <cofactor evidence="6">
        <name>Ca(2+)</name>
        <dbReference type="ChEBI" id="CHEBI:29108"/>
    </cofactor>
</comment>
<keyword evidence="7" id="KW-0326">Glycosidase</keyword>
<keyword evidence="7" id="KW-0378">Hydrolase</keyword>
<dbReference type="PANTHER" id="PTHR45679">
    <property type="entry name" value="ER DEGRADATION-ENHANCING ALPHA-MANNOSIDASE-LIKE PROTEIN 2"/>
    <property type="match status" value="1"/>
</dbReference>
<keyword evidence="6" id="KW-0479">Metal-binding</keyword>
<reference evidence="8 9" key="1">
    <citation type="submission" date="2016-07" db="EMBL/GenBank/DDBJ databases">
        <title>Pervasive Adenine N6-methylation of Active Genes in Fungi.</title>
        <authorList>
            <consortium name="DOE Joint Genome Institute"/>
            <person name="Mondo S.J."/>
            <person name="Dannebaum R.O."/>
            <person name="Kuo R.C."/>
            <person name="Labutti K."/>
            <person name="Haridas S."/>
            <person name="Kuo A."/>
            <person name="Salamov A."/>
            <person name="Ahrendt S.R."/>
            <person name="Lipzen A."/>
            <person name="Sullivan W."/>
            <person name="Andreopoulos W.B."/>
            <person name="Clum A."/>
            <person name="Lindquist E."/>
            <person name="Daum C."/>
            <person name="Ramamoorthy G.K."/>
            <person name="Gryganskyi A."/>
            <person name="Culley D."/>
            <person name="Magnuson J.K."/>
            <person name="James T.Y."/>
            <person name="O'Malley M.A."/>
            <person name="Stajich J.E."/>
            <person name="Spatafora J.W."/>
            <person name="Visel A."/>
            <person name="Grigoriev I.V."/>
        </authorList>
    </citation>
    <scope>NUCLEOTIDE SEQUENCE [LARGE SCALE GENOMIC DNA]</scope>
    <source>
        <strain evidence="8 9">CBS 931.73</strain>
    </source>
</reference>
<keyword evidence="9" id="KW-1185">Reference proteome</keyword>
<dbReference type="InterPro" id="IPR001382">
    <property type="entry name" value="Glyco_hydro_47"/>
</dbReference>
<evidence type="ECO:0000256" key="4">
    <source>
        <dbReference type="ARBA" id="ARBA00023180"/>
    </source>
</evidence>
<dbReference type="GO" id="GO:0044322">
    <property type="term" value="C:endoplasmic reticulum quality control compartment"/>
    <property type="evidence" value="ECO:0007669"/>
    <property type="project" value="GOC"/>
</dbReference>
<dbReference type="STRING" id="1314790.A0A1Y1Z521"/>
<dbReference type="GO" id="GO:1904380">
    <property type="term" value="P:endoplasmic reticulum mannose trimming"/>
    <property type="evidence" value="ECO:0007669"/>
    <property type="project" value="InterPro"/>
</dbReference>
<evidence type="ECO:0000313" key="8">
    <source>
        <dbReference type="EMBL" id="ORY05339.1"/>
    </source>
</evidence>
<dbReference type="GO" id="GO:0004571">
    <property type="term" value="F:mannosyl-oligosaccharide 1,2-alpha-mannosidase activity"/>
    <property type="evidence" value="ECO:0007669"/>
    <property type="project" value="InterPro"/>
</dbReference>
<keyword evidence="6" id="KW-0106">Calcium</keyword>
<comment type="subcellular location">
    <subcellularLocation>
        <location evidence="1">Endoplasmic reticulum</location>
    </subcellularLocation>
</comment>
<dbReference type="FunCoup" id="A0A1Y1Z521">
    <property type="interactions" value="606"/>
</dbReference>
<dbReference type="InterPro" id="IPR036026">
    <property type="entry name" value="Seven-hairpin_glycosidases"/>
</dbReference>
<gene>
    <name evidence="8" type="ORF">K493DRAFT_204582</name>
</gene>
<dbReference type="AlphaFoldDB" id="A0A1Y1Z521"/>
<dbReference type="InterPro" id="IPR044674">
    <property type="entry name" value="EDEM1/2/3"/>
</dbReference>
<organism evidence="8 9">
    <name type="scientific">Basidiobolus meristosporus CBS 931.73</name>
    <dbReference type="NCBI Taxonomy" id="1314790"/>
    <lineage>
        <taxon>Eukaryota</taxon>
        <taxon>Fungi</taxon>
        <taxon>Fungi incertae sedis</taxon>
        <taxon>Zoopagomycota</taxon>
        <taxon>Entomophthoromycotina</taxon>
        <taxon>Basidiobolomycetes</taxon>
        <taxon>Basidiobolales</taxon>
        <taxon>Basidiobolaceae</taxon>
        <taxon>Basidiobolus</taxon>
    </lineage>
</organism>
<evidence type="ECO:0000313" key="9">
    <source>
        <dbReference type="Proteomes" id="UP000193498"/>
    </source>
</evidence>
<dbReference type="GO" id="GO:0036503">
    <property type="term" value="P:ERAD pathway"/>
    <property type="evidence" value="ECO:0007669"/>
    <property type="project" value="UniProtKB-ARBA"/>
</dbReference>
<evidence type="ECO:0000256" key="7">
    <source>
        <dbReference type="RuleBase" id="RU361193"/>
    </source>
</evidence>
<dbReference type="Pfam" id="PF01532">
    <property type="entry name" value="Glyco_hydro_47"/>
    <property type="match status" value="1"/>
</dbReference>
<dbReference type="GO" id="GO:0005975">
    <property type="term" value="P:carbohydrate metabolic process"/>
    <property type="evidence" value="ECO:0007669"/>
    <property type="project" value="InterPro"/>
</dbReference>
<feature type="binding site" evidence="6">
    <location>
        <position position="379"/>
    </location>
    <ligand>
        <name>Ca(2+)</name>
        <dbReference type="ChEBI" id="CHEBI:29108"/>
    </ligand>
</feature>
<evidence type="ECO:0000256" key="5">
    <source>
        <dbReference type="PIRSR" id="PIRSR601382-1"/>
    </source>
</evidence>
<comment type="similarity">
    <text evidence="2 7">Belongs to the glycosyl hydrolase 47 family.</text>
</comment>
<comment type="caution">
    <text evidence="8">The sequence shown here is derived from an EMBL/GenBank/DDBJ whole genome shotgun (WGS) entry which is preliminary data.</text>
</comment>
<feature type="active site" evidence="5">
    <location>
        <position position="179"/>
    </location>
</feature>
<sequence length="483" mass="55430">SGRGRDKANPDNINVNDVLGDYSLTLIDSLDTLALLGDQKGFEKAVDLVIKSVDFDLDSKIQLFEVNIRVLDLAYDLGIRLLPAFQFSRTRIPYPRVNLRYGFPKGETSETCTAGAGSLMLEFGVLSKLTNDSRFDEIARTAIHGLWNRRSKINLLGNVIDVESGKWIHPTASTGAGVDSFFEYMIKSYVLFGDTEFMHIYQQAYKAIMEQVLDKSGYFYLNVNMYNGELAATWIDSLSAYFAGVQVLAGDLENAIKSHLVFYNIWRKYHAIPERFDLNSKKPVVMHYPLRPEFVESTYFLYQATKDPFYLEVGEMVLTDLEKYTRVKCGFASVKNVISMTLEDRMESFMLSETLKYLFLLFDTDHPVNSLDSNFVFTTEGHILLLPTSFVNAPLSHKKSKYSFYTCPNPMKLPLISSTHFRPDAEFVRSIIGYIPNELPTVEEMGWCLDPRLTSERRKVKIGLDMESRREPRIRKLWKWLFN</sequence>
<dbReference type="Proteomes" id="UP000193498">
    <property type="component" value="Unassembled WGS sequence"/>
</dbReference>
<evidence type="ECO:0000256" key="3">
    <source>
        <dbReference type="ARBA" id="ARBA00022824"/>
    </source>
</evidence>
<dbReference type="GO" id="GO:0016020">
    <property type="term" value="C:membrane"/>
    <property type="evidence" value="ECO:0007669"/>
    <property type="project" value="InterPro"/>
</dbReference>
<accession>A0A1Y1Z521</accession>
<dbReference type="OrthoDB" id="8118055at2759"/>
<feature type="active site" description="Proton donor" evidence="5">
    <location>
        <position position="274"/>
    </location>
</feature>
<feature type="non-terminal residue" evidence="8">
    <location>
        <position position="1"/>
    </location>
</feature>
<evidence type="ECO:0000256" key="1">
    <source>
        <dbReference type="ARBA" id="ARBA00004240"/>
    </source>
</evidence>
<protein>
    <recommendedName>
        <fullName evidence="7">alpha-1,2-Mannosidase</fullName>
        <ecNumber evidence="7">3.2.1.-</ecNumber>
    </recommendedName>
</protein>
<evidence type="ECO:0000256" key="2">
    <source>
        <dbReference type="ARBA" id="ARBA00007658"/>
    </source>
</evidence>
<dbReference type="PANTHER" id="PTHR45679:SF5">
    <property type="entry name" value="ER DEGRADATION-ENHANCING ALPHA-MANNOSIDASE-LIKE PROTEIN 1"/>
    <property type="match status" value="1"/>
</dbReference>
<dbReference type="InParanoid" id="A0A1Y1Z521"/>
<dbReference type="InterPro" id="IPR012341">
    <property type="entry name" value="6hp_glycosidase-like_sf"/>
</dbReference>
<feature type="active site" description="Proton donor" evidence="5">
    <location>
        <position position="65"/>
    </location>
</feature>
<dbReference type="PRINTS" id="PR00747">
    <property type="entry name" value="GLYHDRLASE47"/>
</dbReference>
<dbReference type="EC" id="3.2.1.-" evidence="7"/>
<feature type="active site" evidence="5">
    <location>
        <position position="293"/>
    </location>
</feature>
<dbReference type="GO" id="GO:0005509">
    <property type="term" value="F:calcium ion binding"/>
    <property type="evidence" value="ECO:0007669"/>
    <property type="project" value="InterPro"/>
</dbReference>
<proteinExistence type="inferred from homology"/>